<dbReference type="PANTHER" id="PTHR31683">
    <property type="entry name" value="PECTATE LYASE 18-RELATED"/>
    <property type="match status" value="1"/>
</dbReference>
<dbReference type="EMBL" id="KZ664358">
    <property type="protein sequence ID" value="PPS06002.1"/>
    <property type="molecule type" value="Genomic_DNA"/>
</dbReference>
<dbReference type="InterPro" id="IPR012334">
    <property type="entry name" value="Pectin_lyas_fold"/>
</dbReference>
<dbReference type="InterPro" id="IPR011050">
    <property type="entry name" value="Pectin_lyase_fold/virulence"/>
</dbReference>
<reference evidence="2 3" key="1">
    <citation type="submission" date="2015-01" db="EMBL/GenBank/DDBJ databases">
        <title>Genome of allotetraploid Gossypium barbadense reveals genomic plasticity and fiber elongation in cotton evolution.</title>
        <authorList>
            <person name="Chen X."/>
            <person name="Liu X."/>
            <person name="Zhao B."/>
            <person name="Zheng H."/>
            <person name="Hu Y."/>
            <person name="Lu G."/>
            <person name="Yang C."/>
            <person name="Chen J."/>
            <person name="Shan C."/>
            <person name="Zhang L."/>
            <person name="Zhou Y."/>
            <person name="Wang L."/>
            <person name="Guo W."/>
            <person name="Bai Y."/>
            <person name="Ruan J."/>
            <person name="Shangguan X."/>
            <person name="Mao Y."/>
            <person name="Jiang J."/>
            <person name="Zhu Y."/>
            <person name="Lei J."/>
            <person name="Kang H."/>
            <person name="Chen S."/>
            <person name="He X."/>
            <person name="Wang R."/>
            <person name="Wang Y."/>
            <person name="Chen J."/>
            <person name="Wang L."/>
            <person name="Yu S."/>
            <person name="Wang B."/>
            <person name="Wei J."/>
            <person name="Song S."/>
            <person name="Lu X."/>
            <person name="Gao Z."/>
            <person name="Gu W."/>
            <person name="Deng X."/>
            <person name="Ma D."/>
            <person name="Wang S."/>
            <person name="Liang W."/>
            <person name="Fang L."/>
            <person name="Cai C."/>
            <person name="Zhu X."/>
            <person name="Zhou B."/>
            <person name="Zhang Y."/>
            <person name="Chen Z."/>
            <person name="Xu S."/>
            <person name="Zhu R."/>
            <person name="Wang S."/>
            <person name="Zhang T."/>
            <person name="Zhao G."/>
        </authorList>
    </citation>
    <scope>NUCLEOTIDE SEQUENCE [LARGE SCALE GENOMIC DNA]</scope>
    <source>
        <strain evidence="3">cv. Xinhai21</strain>
        <tissue evidence="2">Leaf</tissue>
    </source>
</reference>
<evidence type="ECO:0000313" key="3">
    <source>
        <dbReference type="Proteomes" id="UP000239757"/>
    </source>
</evidence>
<dbReference type="AlphaFoldDB" id="A0A2P5XRM1"/>
<protein>
    <recommendedName>
        <fullName evidence="4">Pectate lyase domain-containing protein</fullName>
    </recommendedName>
</protein>
<dbReference type="InterPro" id="IPR045032">
    <property type="entry name" value="PEL"/>
</dbReference>
<dbReference type="GO" id="GO:0030570">
    <property type="term" value="F:pectate lyase activity"/>
    <property type="evidence" value="ECO:0007669"/>
    <property type="project" value="InterPro"/>
</dbReference>
<proteinExistence type="predicted"/>
<organism evidence="2 3">
    <name type="scientific">Gossypium barbadense</name>
    <name type="common">Sea Island cotton</name>
    <name type="synonym">Hibiscus barbadensis</name>
    <dbReference type="NCBI Taxonomy" id="3634"/>
    <lineage>
        <taxon>Eukaryota</taxon>
        <taxon>Viridiplantae</taxon>
        <taxon>Streptophyta</taxon>
        <taxon>Embryophyta</taxon>
        <taxon>Tracheophyta</taxon>
        <taxon>Spermatophyta</taxon>
        <taxon>Magnoliopsida</taxon>
        <taxon>eudicotyledons</taxon>
        <taxon>Gunneridae</taxon>
        <taxon>Pentapetalae</taxon>
        <taxon>rosids</taxon>
        <taxon>malvids</taxon>
        <taxon>Malvales</taxon>
        <taxon>Malvaceae</taxon>
        <taxon>Malvoideae</taxon>
        <taxon>Gossypium</taxon>
    </lineage>
</organism>
<name>A0A2P5XRM1_GOSBA</name>
<dbReference type="SUPFAM" id="SSF51126">
    <property type="entry name" value="Pectin lyase-like"/>
    <property type="match status" value="1"/>
</dbReference>
<dbReference type="Proteomes" id="UP000239757">
    <property type="component" value="Unassembled WGS sequence"/>
</dbReference>
<evidence type="ECO:0000256" key="1">
    <source>
        <dbReference type="SAM" id="MobiDB-lite"/>
    </source>
</evidence>
<evidence type="ECO:0008006" key="4">
    <source>
        <dbReference type="Google" id="ProtNLM"/>
    </source>
</evidence>
<feature type="region of interest" description="Disordered" evidence="1">
    <location>
        <begin position="1"/>
        <end position="21"/>
    </location>
</feature>
<evidence type="ECO:0000313" key="2">
    <source>
        <dbReference type="EMBL" id="PPS06002.1"/>
    </source>
</evidence>
<dbReference type="OrthoDB" id="10315259at2759"/>
<sequence>MSAIIDLRGNTDFASSPTRAGRRGRFDGDRISIFGSQKKIGVDHCLLSYCIDGFVDAVTGSTGITISNSYLTDNVSRSSYK</sequence>
<gene>
    <name evidence="2" type="ORF">GOBAR_AA14630</name>
</gene>
<dbReference type="PANTHER" id="PTHR31683:SF11">
    <property type="entry name" value="PECTATE LYASE"/>
    <property type="match status" value="1"/>
</dbReference>
<accession>A0A2P5XRM1</accession>
<dbReference type="Gene3D" id="2.160.20.10">
    <property type="entry name" value="Single-stranded right-handed beta-helix, Pectin lyase-like"/>
    <property type="match status" value="1"/>
</dbReference>